<gene>
    <name evidence="1" type="ORF">BDW42DRAFT_127200</name>
</gene>
<dbReference type="Proteomes" id="UP000235023">
    <property type="component" value="Unassembled WGS sequence"/>
</dbReference>
<keyword evidence="2" id="KW-1185">Reference proteome</keyword>
<dbReference type="OrthoDB" id="4430861at2759"/>
<sequence length="68" mass="7693">MCTAYVTSVKYKCKCIKPDTRVDPCSDDDCGVIKHTVYNPSSTNRIFNCPTCRRRTDNNPTEVLSSSR</sequence>
<dbReference type="EMBL" id="KZ559560">
    <property type="protein sequence ID" value="PLN79475.1"/>
    <property type="molecule type" value="Genomic_DNA"/>
</dbReference>
<proteinExistence type="predicted"/>
<protein>
    <submittedName>
        <fullName evidence="1">Uncharacterized protein</fullName>
    </submittedName>
</protein>
<organism evidence="1 2">
    <name type="scientific">Aspergillus taichungensis</name>
    <dbReference type="NCBI Taxonomy" id="482145"/>
    <lineage>
        <taxon>Eukaryota</taxon>
        <taxon>Fungi</taxon>
        <taxon>Dikarya</taxon>
        <taxon>Ascomycota</taxon>
        <taxon>Pezizomycotina</taxon>
        <taxon>Eurotiomycetes</taxon>
        <taxon>Eurotiomycetidae</taxon>
        <taxon>Eurotiales</taxon>
        <taxon>Aspergillaceae</taxon>
        <taxon>Aspergillus</taxon>
        <taxon>Aspergillus subgen. Circumdati</taxon>
    </lineage>
</organism>
<evidence type="ECO:0000313" key="1">
    <source>
        <dbReference type="EMBL" id="PLN79475.1"/>
    </source>
</evidence>
<dbReference type="AlphaFoldDB" id="A0A2J5HQC9"/>
<reference evidence="2" key="1">
    <citation type="submission" date="2017-12" db="EMBL/GenBank/DDBJ databases">
        <authorList>
            <consortium name="DOE Joint Genome Institute"/>
            <person name="Mondo S.J."/>
            <person name="Kjaerbolling I."/>
            <person name="Vesth T.C."/>
            <person name="Frisvad J.C."/>
            <person name="Nybo J.L."/>
            <person name="Theobald S."/>
            <person name="Kuo A."/>
            <person name="Bowyer P."/>
            <person name="Matsuda Y."/>
            <person name="Lyhne E.K."/>
            <person name="Kogle M.E."/>
            <person name="Clum A."/>
            <person name="Lipzen A."/>
            <person name="Salamov A."/>
            <person name="Ngan C.Y."/>
            <person name="Daum C."/>
            <person name="Chiniquy J."/>
            <person name="Barry K."/>
            <person name="LaButti K."/>
            <person name="Haridas S."/>
            <person name="Simmons B.A."/>
            <person name="Magnuson J.K."/>
            <person name="Mortensen U.H."/>
            <person name="Larsen T.O."/>
            <person name="Grigoriev I.V."/>
            <person name="Baker S.E."/>
            <person name="Andersen M.R."/>
            <person name="Nordberg H.P."/>
            <person name="Cantor M.N."/>
            <person name="Hua S.X."/>
        </authorList>
    </citation>
    <scope>NUCLEOTIDE SEQUENCE [LARGE SCALE GENOMIC DNA]</scope>
    <source>
        <strain evidence="2">IBT 19404</strain>
    </source>
</reference>
<evidence type="ECO:0000313" key="2">
    <source>
        <dbReference type="Proteomes" id="UP000235023"/>
    </source>
</evidence>
<accession>A0A2J5HQC9</accession>
<name>A0A2J5HQC9_9EURO</name>